<protein>
    <submittedName>
        <fullName evidence="2">Uncharacterized protein</fullName>
    </submittedName>
</protein>
<feature type="chain" id="PRO_5037517409" evidence="1">
    <location>
        <begin position="18"/>
        <end position="148"/>
    </location>
</feature>
<reference evidence="2" key="2">
    <citation type="submission" date="2020-09" db="EMBL/GenBank/DDBJ databases">
        <authorList>
            <person name="Sun Q."/>
            <person name="Kim S."/>
        </authorList>
    </citation>
    <scope>NUCLEOTIDE SEQUENCE</scope>
    <source>
        <strain evidence="2">KCTC 32020</strain>
    </source>
</reference>
<name>A0A918YYU1_9GAMM</name>
<dbReference type="EMBL" id="BNCF01000003">
    <property type="protein sequence ID" value="GHE28986.1"/>
    <property type="molecule type" value="Genomic_DNA"/>
</dbReference>
<dbReference type="OrthoDB" id="5959707at2"/>
<keyword evidence="3" id="KW-1185">Reference proteome</keyword>
<proteinExistence type="predicted"/>
<dbReference type="AlphaFoldDB" id="A0A918YYU1"/>
<dbReference type="RefSeq" id="WP_146473969.1">
    <property type="nucleotide sequence ID" value="NZ_BNCF01000003.1"/>
</dbReference>
<dbReference type="Proteomes" id="UP000636453">
    <property type="component" value="Unassembled WGS sequence"/>
</dbReference>
<feature type="signal peptide" evidence="1">
    <location>
        <begin position="1"/>
        <end position="17"/>
    </location>
</feature>
<reference evidence="2" key="1">
    <citation type="journal article" date="2014" name="Int. J. Syst. Evol. Microbiol.">
        <title>Complete genome sequence of Corynebacterium casei LMG S-19264T (=DSM 44701T), isolated from a smear-ripened cheese.</title>
        <authorList>
            <consortium name="US DOE Joint Genome Institute (JGI-PGF)"/>
            <person name="Walter F."/>
            <person name="Albersmeier A."/>
            <person name="Kalinowski J."/>
            <person name="Ruckert C."/>
        </authorList>
    </citation>
    <scope>NUCLEOTIDE SEQUENCE</scope>
    <source>
        <strain evidence="2">KCTC 32020</strain>
    </source>
</reference>
<organism evidence="2 3">
    <name type="scientific">Vulcaniibacterium thermophilum</name>
    <dbReference type="NCBI Taxonomy" id="1169913"/>
    <lineage>
        <taxon>Bacteria</taxon>
        <taxon>Pseudomonadati</taxon>
        <taxon>Pseudomonadota</taxon>
        <taxon>Gammaproteobacteria</taxon>
        <taxon>Lysobacterales</taxon>
        <taxon>Lysobacteraceae</taxon>
        <taxon>Vulcaniibacterium</taxon>
    </lineage>
</organism>
<comment type="caution">
    <text evidence="2">The sequence shown here is derived from an EMBL/GenBank/DDBJ whole genome shotgun (WGS) entry which is preliminary data.</text>
</comment>
<accession>A0A918YYU1</accession>
<evidence type="ECO:0000256" key="1">
    <source>
        <dbReference type="SAM" id="SignalP"/>
    </source>
</evidence>
<evidence type="ECO:0000313" key="3">
    <source>
        <dbReference type="Proteomes" id="UP000636453"/>
    </source>
</evidence>
<evidence type="ECO:0000313" key="2">
    <source>
        <dbReference type="EMBL" id="GHE28986.1"/>
    </source>
</evidence>
<sequence>MRILVLTALLLPAAVWAQDAPIPGGELSLAGVAVGDPPGRVRALLGEPHRVIDDPARLALRYEYPELTVSFSENEVSALHATGPRACTPRRLCPGDPLDRMRTLYGEPRIADRAGGRVYEYYGSEVYCWLRIAAAGDTVASIAVDCQP</sequence>
<keyword evidence="1" id="KW-0732">Signal</keyword>
<gene>
    <name evidence="2" type="ORF">GCM10007167_08390</name>
</gene>